<dbReference type="EMBL" id="BSRI01000001">
    <property type="protein sequence ID" value="GLV55810.1"/>
    <property type="molecule type" value="Genomic_DNA"/>
</dbReference>
<accession>A0ABQ6FR79</accession>
<organism evidence="1 2">
    <name type="scientific">Dictyobacter halimunensis</name>
    <dbReference type="NCBI Taxonomy" id="3026934"/>
    <lineage>
        <taxon>Bacteria</taxon>
        <taxon>Bacillati</taxon>
        <taxon>Chloroflexota</taxon>
        <taxon>Ktedonobacteria</taxon>
        <taxon>Ktedonobacterales</taxon>
        <taxon>Dictyobacteraceae</taxon>
        <taxon>Dictyobacter</taxon>
    </lineage>
</organism>
<protein>
    <submittedName>
        <fullName evidence="1">Uncharacterized protein</fullName>
    </submittedName>
</protein>
<evidence type="ECO:0000313" key="2">
    <source>
        <dbReference type="Proteomes" id="UP001344906"/>
    </source>
</evidence>
<proteinExistence type="predicted"/>
<reference evidence="1 2" key="1">
    <citation type="submission" date="2023-02" db="EMBL/GenBank/DDBJ databases">
        <title>Dictyobacter halimunensis sp. nov., a new member of the class Ktedonobacteria from forest soil in a geothermal area.</title>
        <authorList>
            <person name="Rachmania M.K."/>
            <person name="Ningsih F."/>
            <person name="Sakai Y."/>
            <person name="Yabe S."/>
            <person name="Yokota A."/>
            <person name="Sjamsuridzal W."/>
        </authorList>
    </citation>
    <scope>NUCLEOTIDE SEQUENCE [LARGE SCALE GENOMIC DNA]</scope>
    <source>
        <strain evidence="1 2">S3.2.2.5</strain>
    </source>
</reference>
<dbReference type="Proteomes" id="UP001344906">
    <property type="component" value="Unassembled WGS sequence"/>
</dbReference>
<sequence length="62" mass="7459">MEKRYGKNRTHFSYQTECSRMEQMERTTFRCNKGTLIASFQGHIIEPAEYKAKELEKLKNNR</sequence>
<keyword evidence="2" id="KW-1185">Reference proteome</keyword>
<comment type="caution">
    <text evidence="1">The sequence shown here is derived from an EMBL/GenBank/DDBJ whole genome shotgun (WGS) entry which is preliminary data.</text>
</comment>
<name>A0ABQ6FR79_9CHLR</name>
<gene>
    <name evidence="1" type="ORF">KDH_26540</name>
</gene>
<evidence type="ECO:0000313" key="1">
    <source>
        <dbReference type="EMBL" id="GLV55810.1"/>
    </source>
</evidence>